<proteinExistence type="inferred from homology"/>
<dbReference type="InterPro" id="IPR048024">
    <property type="entry name" value="Fxna-like_M28_dom"/>
</dbReference>
<dbReference type="CDD" id="cd03875">
    <property type="entry name" value="M28_Fxna_like"/>
    <property type="match status" value="1"/>
</dbReference>
<evidence type="ECO:0000256" key="8">
    <source>
        <dbReference type="ARBA" id="ARBA00022824"/>
    </source>
</evidence>
<dbReference type="PANTHER" id="PTHR12147:SF22">
    <property type="entry name" value="ENDOPLASMIC RETICULUM METALLOPEPTIDASE 1"/>
    <property type="match status" value="1"/>
</dbReference>
<keyword evidence="4 14" id="KW-0645">Protease</keyword>
<dbReference type="InterPro" id="IPR007484">
    <property type="entry name" value="Peptidase_M28"/>
</dbReference>
<dbReference type="GO" id="GO:0005789">
    <property type="term" value="C:endoplasmic reticulum membrane"/>
    <property type="evidence" value="ECO:0007669"/>
    <property type="project" value="UniProtKB-SubCell"/>
</dbReference>
<dbReference type="Proteomes" id="UP000759537">
    <property type="component" value="Unassembled WGS sequence"/>
</dbReference>
<dbReference type="PANTHER" id="PTHR12147">
    <property type="entry name" value="METALLOPEPTIDASE M28 FAMILY MEMBER"/>
    <property type="match status" value="1"/>
</dbReference>
<comment type="similarity">
    <text evidence="3 14">Belongs to the peptidase M28 family.</text>
</comment>
<feature type="transmembrane region" description="Helical" evidence="15">
    <location>
        <begin position="520"/>
        <end position="539"/>
    </location>
</feature>
<dbReference type="GO" id="GO:0006508">
    <property type="term" value="P:proteolysis"/>
    <property type="evidence" value="ECO:0007669"/>
    <property type="project" value="UniProtKB-KW"/>
</dbReference>
<gene>
    <name evidence="18" type="ORF">DFH94DRAFT_776985</name>
</gene>
<comment type="cofactor">
    <cofactor evidence="1">
        <name>Zn(2+)</name>
        <dbReference type="ChEBI" id="CHEBI:29105"/>
    </cofactor>
</comment>
<evidence type="ECO:0000259" key="17">
    <source>
        <dbReference type="Pfam" id="PF22249"/>
    </source>
</evidence>
<evidence type="ECO:0000256" key="5">
    <source>
        <dbReference type="ARBA" id="ARBA00022692"/>
    </source>
</evidence>
<dbReference type="GO" id="GO:0046872">
    <property type="term" value="F:metal ion binding"/>
    <property type="evidence" value="ECO:0007669"/>
    <property type="project" value="UniProtKB-KW"/>
</dbReference>
<evidence type="ECO:0000256" key="10">
    <source>
        <dbReference type="ARBA" id="ARBA00022989"/>
    </source>
</evidence>
<evidence type="ECO:0000256" key="11">
    <source>
        <dbReference type="ARBA" id="ARBA00023049"/>
    </source>
</evidence>
<feature type="transmembrane region" description="Helical" evidence="15">
    <location>
        <begin position="467"/>
        <end position="488"/>
    </location>
</feature>
<reference evidence="18" key="1">
    <citation type="submission" date="2019-10" db="EMBL/GenBank/DDBJ databases">
        <authorList>
            <consortium name="DOE Joint Genome Institute"/>
            <person name="Kuo A."/>
            <person name="Miyauchi S."/>
            <person name="Kiss E."/>
            <person name="Drula E."/>
            <person name="Kohler A."/>
            <person name="Sanchez-Garcia M."/>
            <person name="Andreopoulos B."/>
            <person name="Barry K.W."/>
            <person name="Bonito G."/>
            <person name="Buee M."/>
            <person name="Carver A."/>
            <person name="Chen C."/>
            <person name="Cichocki N."/>
            <person name="Clum A."/>
            <person name="Culley D."/>
            <person name="Crous P.W."/>
            <person name="Fauchery L."/>
            <person name="Girlanda M."/>
            <person name="Hayes R."/>
            <person name="Keri Z."/>
            <person name="LaButti K."/>
            <person name="Lipzen A."/>
            <person name="Lombard V."/>
            <person name="Magnuson J."/>
            <person name="Maillard F."/>
            <person name="Morin E."/>
            <person name="Murat C."/>
            <person name="Nolan M."/>
            <person name="Ohm R."/>
            <person name="Pangilinan J."/>
            <person name="Pereira M."/>
            <person name="Perotto S."/>
            <person name="Peter M."/>
            <person name="Riley R."/>
            <person name="Sitrit Y."/>
            <person name="Stielow B."/>
            <person name="Szollosi G."/>
            <person name="Zifcakova L."/>
            <person name="Stursova M."/>
            <person name="Spatafora J.W."/>
            <person name="Tedersoo L."/>
            <person name="Vaario L.-M."/>
            <person name="Yamada A."/>
            <person name="Yan M."/>
            <person name="Wang P."/>
            <person name="Xu J."/>
            <person name="Bruns T."/>
            <person name="Baldrian P."/>
            <person name="Vilgalys R."/>
            <person name="Henrissat B."/>
            <person name="Grigoriev I.V."/>
            <person name="Hibbett D."/>
            <person name="Nagy L.G."/>
            <person name="Martin F.M."/>
        </authorList>
    </citation>
    <scope>NUCLEOTIDE SEQUENCE</scope>
    <source>
        <strain evidence="18">Prilba</strain>
    </source>
</reference>
<dbReference type="SUPFAM" id="SSF53187">
    <property type="entry name" value="Zn-dependent exopeptidases"/>
    <property type="match status" value="1"/>
</dbReference>
<evidence type="ECO:0000256" key="2">
    <source>
        <dbReference type="ARBA" id="ARBA00004477"/>
    </source>
</evidence>
<evidence type="ECO:0000313" key="18">
    <source>
        <dbReference type="EMBL" id="KAF8468086.1"/>
    </source>
</evidence>
<evidence type="ECO:0000256" key="15">
    <source>
        <dbReference type="SAM" id="Phobius"/>
    </source>
</evidence>
<keyword evidence="7 14" id="KW-0378">Hydrolase</keyword>
<evidence type="ECO:0000313" key="19">
    <source>
        <dbReference type="Proteomes" id="UP000759537"/>
    </source>
</evidence>
<evidence type="ECO:0000256" key="3">
    <source>
        <dbReference type="ARBA" id="ARBA00010918"/>
    </source>
</evidence>
<keyword evidence="13" id="KW-0325">Glycoprotein</keyword>
<dbReference type="EMBL" id="WHVB01000033">
    <property type="protein sequence ID" value="KAF8468086.1"/>
    <property type="molecule type" value="Genomic_DNA"/>
</dbReference>
<evidence type="ECO:0000256" key="12">
    <source>
        <dbReference type="ARBA" id="ARBA00023136"/>
    </source>
</evidence>
<reference evidence="18" key="2">
    <citation type="journal article" date="2020" name="Nat. Commun.">
        <title>Large-scale genome sequencing of mycorrhizal fungi provides insights into the early evolution of symbiotic traits.</title>
        <authorList>
            <person name="Miyauchi S."/>
            <person name="Kiss E."/>
            <person name="Kuo A."/>
            <person name="Drula E."/>
            <person name="Kohler A."/>
            <person name="Sanchez-Garcia M."/>
            <person name="Morin E."/>
            <person name="Andreopoulos B."/>
            <person name="Barry K.W."/>
            <person name="Bonito G."/>
            <person name="Buee M."/>
            <person name="Carver A."/>
            <person name="Chen C."/>
            <person name="Cichocki N."/>
            <person name="Clum A."/>
            <person name="Culley D."/>
            <person name="Crous P.W."/>
            <person name="Fauchery L."/>
            <person name="Girlanda M."/>
            <person name="Hayes R.D."/>
            <person name="Keri Z."/>
            <person name="LaButti K."/>
            <person name="Lipzen A."/>
            <person name="Lombard V."/>
            <person name="Magnuson J."/>
            <person name="Maillard F."/>
            <person name="Murat C."/>
            <person name="Nolan M."/>
            <person name="Ohm R.A."/>
            <person name="Pangilinan J."/>
            <person name="Pereira M.F."/>
            <person name="Perotto S."/>
            <person name="Peter M."/>
            <person name="Pfister S."/>
            <person name="Riley R."/>
            <person name="Sitrit Y."/>
            <person name="Stielow J.B."/>
            <person name="Szollosi G."/>
            <person name="Zifcakova L."/>
            <person name="Stursova M."/>
            <person name="Spatafora J.W."/>
            <person name="Tedersoo L."/>
            <person name="Vaario L.M."/>
            <person name="Yamada A."/>
            <person name="Yan M."/>
            <person name="Wang P."/>
            <person name="Xu J."/>
            <person name="Bruns T."/>
            <person name="Baldrian P."/>
            <person name="Vilgalys R."/>
            <person name="Dunand C."/>
            <person name="Henrissat B."/>
            <person name="Grigoriev I.V."/>
            <person name="Hibbett D."/>
            <person name="Nagy L.G."/>
            <person name="Martin F.M."/>
        </authorList>
    </citation>
    <scope>NUCLEOTIDE SEQUENCE</scope>
    <source>
        <strain evidence="18">Prilba</strain>
    </source>
</reference>
<dbReference type="InterPro" id="IPR045175">
    <property type="entry name" value="M28_fam"/>
</dbReference>
<keyword evidence="6 14" id="KW-0479">Metal-binding</keyword>
<dbReference type="Gene3D" id="3.40.630.10">
    <property type="entry name" value="Zn peptidases"/>
    <property type="match status" value="1"/>
</dbReference>
<feature type="domain" description="Peptidase M28" evidence="16">
    <location>
        <begin position="144"/>
        <end position="337"/>
    </location>
</feature>
<comment type="subcellular location">
    <subcellularLocation>
        <location evidence="2">Endoplasmic reticulum membrane</location>
        <topology evidence="2">Multi-pass membrane protein</topology>
    </subcellularLocation>
</comment>
<evidence type="ECO:0000256" key="9">
    <source>
        <dbReference type="ARBA" id="ARBA00022833"/>
    </source>
</evidence>
<keyword evidence="8" id="KW-0256">Endoplasmic reticulum</keyword>
<accession>A0A9P5JX74</accession>
<feature type="transmembrane region" description="Helical" evidence="15">
    <location>
        <begin position="551"/>
        <end position="576"/>
    </location>
</feature>
<dbReference type="Pfam" id="PF04389">
    <property type="entry name" value="Peptidase_M28"/>
    <property type="match status" value="1"/>
</dbReference>
<feature type="domain" description="Endoplasmic reticulum metallopeptidase 1/1-A TM" evidence="17">
    <location>
        <begin position="443"/>
        <end position="627"/>
    </location>
</feature>
<sequence length="884" mass="96586">MSPPRESARWGPIRSLLCLSPLFLFVPWFSVRQYYYDALPVPLTELIDSSSGLPQISETQILAHVRHLSEDIGYRTVGTTEHALADKWMVNTAYEIQNECERLVRVDPGERKLECEVWHQQGSGTHRFDMMGKRLYKTYANLTNIVIRVSDGTTEGKTHAVLVSAHLDSTLPSPGAADDALSIGVMLDIIRVLTHTPGWTPSHAIIFLFNHGEESLQDASHLFSTQHPIAHTIRAFINLEAAGNQGAELLFQATSEEMIRAYSKVPRPFGTVIANEVFSSGVLLSDTDFRQFEQYLNVPGLDMAIIGNSYIYHTRQDIVDNIQPGVAQGMAENVIAILRYLSSDASPLPSLTAGYTRPTTVFFSDFGRFIQYQFSTALLMYGTLFSLSVSLAWFVHRERVPGSRSGSRSPAGASASGFWMTQWNGVRALLFAFGGALICANGLAVIMHRVVGRNMSWFAVEHSALLLYGPAALTGMLISQTVLVPGVVGMEKERNVLTALLLMQSGGALAVQLIGLGSAYFLFINAVPLFVALSLDALLSRGSGVVSLWTYALGMLMPLFTGAKMACIVFDVFVPLTGRVGADAPADHIIASIVTVVLSLTGLLVTPFVHRFSRSVRVNAITVLIITTFAAAAVFALRSPFDEQHQRRLFVLSSDNITSHERHLHLGAADGAPGFEQLVDDIAANFGVVGTQAIQEDMHDWNGDWDILYPFSAFMSPYKIPLPIEPGFVSPFASGERAFKVEAVNDTVDVLAGTRSLTLEITHPGLIWTVIAFDAHVLQWTLDDAPPDGYARHHIKEASFFGVDRWSVDLVLQGTAAVEPLTVNFIGIDESAMWPAKKKAGNLETGNGHAIMDLFEGLDGWLTRETHGKVDAMLLATVGGVVRV</sequence>
<keyword evidence="10 15" id="KW-1133">Transmembrane helix</keyword>
<feature type="transmembrane region" description="Helical" evidence="15">
    <location>
        <begin position="378"/>
        <end position="395"/>
    </location>
</feature>
<dbReference type="AlphaFoldDB" id="A0A9P5JX74"/>
<organism evidence="18 19">
    <name type="scientific">Russula ochroleuca</name>
    <dbReference type="NCBI Taxonomy" id="152965"/>
    <lineage>
        <taxon>Eukaryota</taxon>
        <taxon>Fungi</taxon>
        <taxon>Dikarya</taxon>
        <taxon>Basidiomycota</taxon>
        <taxon>Agaricomycotina</taxon>
        <taxon>Agaricomycetes</taxon>
        <taxon>Russulales</taxon>
        <taxon>Russulaceae</taxon>
        <taxon>Russula</taxon>
    </lineage>
</organism>
<keyword evidence="9 14" id="KW-0862">Zinc</keyword>
<feature type="transmembrane region" description="Helical" evidence="15">
    <location>
        <begin position="495"/>
        <end position="514"/>
    </location>
</feature>
<evidence type="ECO:0000256" key="4">
    <source>
        <dbReference type="ARBA" id="ARBA00022670"/>
    </source>
</evidence>
<dbReference type="EC" id="3.4.-.-" evidence="14"/>
<evidence type="ECO:0000259" key="16">
    <source>
        <dbReference type="Pfam" id="PF04389"/>
    </source>
</evidence>
<comment type="caution">
    <text evidence="18">The sequence shown here is derived from an EMBL/GenBank/DDBJ whole genome shotgun (WGS) entry which is preliminary data.</text>
</comment>
<dbReference type="FunFam" id="3.40.630.10:FF:000008">
    <property type="entry name" value="Endoplasmic reticulum metallopeptidase 1"/>
    <property type="match status" value="1"/>
</dbReference>
<feature type="transmembrane region" description="Helical" evidence="15">
    <location>
        <begin position="588"/>
        <end position="609"/>
    </location>
</feature>
<feature type="transmembrane region" description="Helical" evidence="15">
    <location>
        <begin position="428"/>
        <end position="447"/>
    </location>
</feature>
<protein>
    <recommendedName>
        <fullName evidence="14">Peptide hydrolase</fullName>
        <ecNumber evidence="14">3.4.-.-</ecNumber>
    </recommendedName>
</protein>
<keyword evidence="11" id="KW-0482">Metalloprotease</keyword>
<keyword evidence="5 15" id="KW-0812">Transmembrane</keyword>
<evidence type="ECO:0000256" key="14">
    <source>
        <dbReference type="RuleBase" id="RU361240"/>
    </source>
</evidence>
<keyword evidence="12 15" id="KW-0472">Membrane</keyword>
<evidence type="ECO:0000256" key="6">
    <source>
        <dbReference type="ARBA" id="ARBA00022723"/>
    </source>
</evidence>
<name>A0A9P5JX74_9AGAM</name>
<keyword evidence="19" id="KW-1185">Reference proteome</keyword>
<dbReference type="Pfam" id="PF22249">
    <property type="entry name" value="ERMP1-TM"/>
    <property type="match status" value="1"/>
</dbReference>
<evidence type="ECO:0000256" key="7">
    <source>
        <dbReference type="ARBA" id="ARBA00022801"/>
    </source>
</evidence>
<dbReference type="InterPro" id="IPR053974">
    <property type="entry name" value="ERMP1_1-A_TM"/>
</dbReference>
<evidence type="ECO:0000256" key="1">
    <source>
        <dbReference type="ARBA" id="ARBA00001947"/>
    </source>
</evidence>
<evidence type="ECO:0000256" key="13">
    <source>
        <dbReference type="ARBA" id="ARBA00023180"/>
    </source>
</evidence>
<dbReference type="OrthoDB" id="76293at2759"/>
<feature type="transmembrane region" description="Helical" evidence="15">
    <location>
        <begin position="616"/>
        <end position="637"/>
    </location>
</feature>
<dbReference type="GO" id="GO:0008235">
    <property type="term" value="F:metalloexopeptidase activity"/>
    <property type="evidence" value="ECO:0007669"/>
    <property type="project" value="InterPro"/>
</dbReference>